<evidence type="ECO:0000256" key="6">
    <source>
        <dbReference type="SAM" id="Coils"/>
    </source>
</evidence>
<feature type="region of interest" description="Disordered" evidence="7">
    <location>
        <begin position="1"/>
        <end position="40"/>
    </location>
</feature>
<name>A0A914V9A5_9BILA</name>
<keyword evidence="3" id="KW-0963">Cytoplasm</keyword>
<accession>A0A914V9A5</accession>
<dbReference type="PANTHER" id="PTHR12268:SF14">
    <property type="entry name" value="DYSTROPHIN-1"/>
    <property type="match status" value="1"/>
</dbReference>
<dbReference type="InterPro" id="IPR050774">
    <property type="entry name" value="KCMF1/Dystrophin"/>
</dbReference>
<dbReference type="AlphaFoldDB" id="A0A914V9A5"/>
<keyword evidence="5" id="KW-0206">Cytoskeleton</keyword>
<feature type="coiled-coil region" evidence="6">
    <location>
        <begin position="204"/>
        <end position="231"/>
    </location>
</feature>
<dbReference type="InterPro" id="IPR056503">
    <property type="entry name" value="Spectrin_Dys-1"/>
</dbReference>
<evidence type="ECO:0000256" key="1">
    <source>
        <dbReference type="ARBA" id="ARBA00004413"/>
    </source>
</evidence>
<dbReference type="SUPFAM" id="SSF46966">
    <property type="entry name" value="Spectrin repeat"/>
    <property type="match status" value="1"/>
</dbReference>
<feature type="compositionally biased region" description="Polar residues" evidence="7">
    <location>
        <begin position="24"/>
        <end position="38"/>
    </location>
</feature>
<dbReference type="Pfam" id="PF23729">
    <property type="entry name" value="Spectrin_Dys-1"/>
    <property type="match status" value="1"/>
</dbReference>
<evidence type="ECO:0000259" key="8">
    <source>
        <dbReference type="Pfam" id="PF23729"/>
    </source>
</evidence>
<protein>
    <recommendedName>
        <fullName evidence="8">Dystrophin-1-like spectrin repeat domain-containing protein</fullName>
    </recommendedName>
</protein>
<evidence type="ECO:0000313" key="9">
    <source>
        <dbReference type="Proteomes" id="UP000887566"/>
    </source>
</evidence>
<keyword evidence="6" id="KW-0175">Coiled coil</keyword>
<evidence type="ECO:0000256" key="2">
    <source>
        <dbReference type="ARBA" id="ARBA00004496"/>
    </source>
</evidence>
<evidence type="ECO:0000256" key="5">
    <source>
        <dbReference type="ARBA" id="ARBA00023212"/>
    </source>
</evidence>
<evidence type="ECO:0000256" key="3">
    <source>
        <dbReference type="ARBA" id="ARBA00022490"/>
    </source>
</evidence>
<comment type="subcellular location">
    <subcellularLocation>
        <location evidence="1">Cell membrane</location>
        <topology evidence="1">Peripheral membrane protein</topology>
        <orientation evidence="1">Cytoplasmic side</orientation>
    </subcellularLocation>
    <subcellularLocation>
        <location evidence="2">Cytoplasm</location>
    </subcellularLocation>
</comment>
<dbReference type="PANTHER" id="PTHR12268">
    <property type="entry name" value="E3 UBIQUITIN-PROTEIN LIGASE KCMF1"/>
    <property type="match status" value="1"/>
</dbReference>
<evidence type="ECO:0000256" key="7">
    <source>
        <dbReference type="SAM" id="MobiDB-lite"/>
    </source>
</evidence>
<reference evidence="10" key="1">
    <citation type="submission" date="2022-11" db="UniProtKB">
        <authorList>
            <consortium name="WormBaseParasite"/>
        </authorList>
    </citation>
    <scope>IDENTIFICATION</scope>
</reference>
<dbReference type="GO" id="GO:0045202">
    <property type="term" value="C:synapse"/>
    <property type="evidence" value="ECO:0007669"/>
    <property type="project" value="GOC"/>
</dbReference>
<dbReference type="WBParaSite" id="PSAMB.scaffold17018size1212.g37116.t1">
    <property type="protein sequence ID" value="PSAMB.scaffold17018size1212.g37116.t1"/>
    <property type="gene ID" value="PSAMB.scaffold17018size1212.g37116"/>
</dbReference>
<dbReference type="GO" id="GO:0005886">
    <property type="term" value="C:plasma membrane"/>
    <property type="evidence" value="ECO:0007669"/>
    <property type="project" value="TreeGrafter"/>
</dbReference>
<dbReference type="Proteomes" id="UP000887566">
    <property type="component" value="Unplaced"/>
</dbReference>
<feature type="domain" description="Dystrophin-1-like spectrin repeat" evidence="8">
    <location>
        <begin position="69"/>
        <end position="156"/>
    </location>
</feature>
<organism evidence="9 10">
    <name type="scientific">Plectus sambesii</name>
    <dbReference type="NCBI Taxonomy" id="2011161"/>
    <lineage>
        <taxon>Eukaryota</taxon>
        <taxon>Metazoa</taxon>
        <taxon>Ecdysozoa</taxon>
        <taxon>Nematoda</taxon>
        <taxon>Chromadorea</taxon>
        <taxon>Plectida</taxon>
        <taxon>Plectina</taxon>
        <taxon>Plectoidea</taxon>
        <taxon>Plectidae</taxon>
        <taxon>Plectus</taxon>
    </lineage>
</organism>
<keyword evidence="9" id="KW-1185">Reference proteome</keyword>
<sequence>MYAPIVKQQRGSSSTERKSKTSTDQTSSGDRMTESSGGATLADMSIDVDVPAVPQHYAQLSPKSREQMSGLVQLRHWLSDTRREAGHTVDLSDIQAIKEAVRDQQNLLDQLKTRRLELIRILEDAHSTEVQNKAEILSHEWERAVAASTRRKRQLSSLAEEARLFDRLKATVELWLTEGDQLTMRGAKVTECSIEQLHAELLSVEAFFQTLDDYKVKMNELNQRSNALLDTYQLDDGNRLSHETSEINTAWSKFND</sequence>
<evidence type="ECO:0000256" key="4">
    <source>
        <dbReference type="ARBA" id="ARBA00022837"/>
    </source>
</evidence>
<dbReference type="Gene3D" id="1.20.58.60">
    <property type="match status" value="1"/>
</dbReference>
<dbReference type="GO" id="GO:0099536">
    <property type="term" value="P:synaptic signaling"/>
    <property type="evidence" value="ECO:0007669"/>
    <property type="project" value="TreeGrafter"/>
</dbReference>
<keyword evidence="4" id="KW-0106">Calcium</keyword>
<proteinExistence type="predicted"/>
<evidence type="ECO:0000313" key="10">
    <source>
        <dbReference type="WBParaSite" id="PSAMB.scaffold17018size1212.g37116.t1"/>
    </source>
</evidence>